<sequence>MWCRHDPILSPTAPKVSGEGGQPHAHVFGHTALGTTQVTTDGQRTSYTRDPKGTLITQKAADGTRYNLITDYQGSVLALLGTNGELAATYTYSPYGTVNAQGPAAGKNHFRWIGTYQLHRGLNLTGHRYYNPTWGRFTQPDPTGQETNPYTYSNCDPINRSDPTGAYGLGDFVGTVADYVEVGAAVGAAAGCVVGAVSSAGPGCVPGAGIGAVGGSLFGLGFGIGRGLINLSGG</sequence>
<keyword evidence="1" id="KW-0677">Repeat</keyword>
<dbReference type="PANTHER" id="PTHR32305">
    <property type="match status" value="1"/>
</dbReference>
<accession>A0A1I6B251</accession>
<evidence type="ECO:0000313" key="4">
    <source>
        <dbReference type="EMBL" id="SFQ75031.1"/>
    </source>
</evidence>
<gene>
    <name evidence="4" type="ORF">SAMN05421810_1201</name>
</gene>
<dbReference type="Pfam" id="PF25023">
    <property type="entry name" value="TEN_YD-shell"/>
    <property type="match status" value="1"/>
</dbReference>
<dbReference type="NCBIfam" id="TIGR03696">
    <property type="entry name" value="Rhs_assc_core"/>
    <property type="match status" value="1"/>
</dbReference>
<proteinExistence type="predicted"/>
<reference evidence="5" key="1">
    <citation type="submission" date="2016-10" db="EMBL/GenBank/DDBJ databases">
        <authorList>
            <person name="Varghese N."/>
            <person name="Submissions S."/>
        </authorList>
    </citation>
    <scope>NUCLEOTIDE SEQUENCE [LARGE SCALE GENOMIC DNA]</scope>
    <source>
        <strain evidence="5">CGMCC 4.5579</strain>
    </source>
</reference>
<evidence type="ECO:0000256" key="1">
    <source>
        <dbReference type="ARBA" id="ARBA00022737"/>
    </source>
</evidence>
<protein>
    <submittedName>
        <fullName evidence="4">RHS repeat-associated core domain-containing protein</fullName>
    </submittedName>
</protein>
<dbReference type="AlphaFoldDB" id="A0A1I6B251"/>
<feature type="domain" description="Teneurin-like YD-shell" evidence="3">
    <location>
        <begin position="40"/>
        <end position="156"/>
    </location>
</feature>
<dbReference type="Proteomes" id="UP000198727">
    <property type="component" value="Unassembled WGS sequence"/>
</dbReference>
<dbReference type="Gene3D" id="2.180.10.10">
    <property type="entry name" value="RHS repeat-associated core"/>
    <property type="match status" value="1"/>
</dbReference>
<evidence type="ECO:0000259" key="3">
    <source>
        <dbReference type="Pfam" id="PF25023"/>
    </source>
</evidence>
<organism evidence="4 5">
    <name type="scientific">Amycolatopsis arida</name>
    <dbReference type="NCBI Taxonomy" id="587909"/>
    <lineage>
        <taxon>Bacteria</taxon>
        <taxon>Bacillati</taxon>
        <taxon>Actinomycetota</taxon>
        <taxon>Actinomycetes</taxon>
        <taxon>Pseudonocardiales</taxon>
        <taxon>Pseudonocardiaceae</taxon>
        <taxon>Amycolatopsis</taxon>
    </lineage>
</organism>
<keyword evidence="5" id="KW-1185">Reference proteome</keyword>
<evidence type="ECO:0000256" key="2">
    <source>
        <dbReference type="SAM" id="MobiDB-lite"/>
    </source>
</evidence>
<dbReference type="InterPro" id="IPR050708">
    <property type="entry name" value="T6SS_VgrG/RHS"/>
</dbReference>
<evidence type="ECO:0000313" key="5">
    <source>
        <dbReference type="Proteomes" id="UP000198727"/>
    </source>
</evidence>
<dbReference type="EMBL" id="FOWW01000020">
    <property type="protein sequence ID" value="SFQ75031.1"/>
    <property type="molecule type" value="Genomic_DNA"/>
</dbReference>
<dbReference type="InterPro" id="IPR022385">
    <property type="entry name" value="Rhs_assc_core"/>
</dbReference>
<feature type="region of interest" description="Disordered" evidence="2">
    <location>
        <begin position="1"/>
        <end position="23"/>
    </location>
</feature>
<dbReference type="PANTHER" id="PTHR32305:SF15">
    <property type="entry name" value="PROTEIN RHSA-RELATED"/>
    <property type="match status" value="1"/>
</dbReference>
<name>A0A1I6B251_9PSEU</name>
<dbReference type="InterPro" id="IPR056823">
    <property type="entry name" value="TEN-like_YD-shell"/>
</dbReference>
<dbReference type="STRING" id="587909.SAMN05421810_1201"/>